<reference evidence="3" key="1">
    <citation type="journal article" date="2015" name="PLoS Genet.">
        <title>The dynamic genome and transcriptome of the human fungal pathogen Blastomyces and close relative Emmonsia.</title>
        <authorList>
            <person name="Munoz J.F."/>
            <person name="Gauthier G.M."/>
            <person name="Desjardins C.A."/>
            <person name="Gallo J.E."/>
            <person name="Holder J."/>
            <person name="Sullivan T.D."/>
            <person name="Marty A.J."/>
            <person name="Carmen J.C."/>
            <person name="Chen Z."/>
            <person name="Ding L."/>
            <person name="Gujja S."/>
            <person name="Magrini V."/>
            <person name="Misas E."/>
            <person name="Mitreva M."/>
            <person name="Priest M."/>
            <person name="Saif S."/>
            <person name="Whiston E.A."/>
            <person name="Young S."/>
            <person name="Zeng Q."/>
            <person name="Goldman W.E."/>
            <person name="Mardis E.R."/>
            <person name="Taylor J.W."/>
            <person name="McEwen J.G."/>
            <person name="Clay O.K."/>
            <person name="Klein B.S."/>
            <person name="Cuomo C.A."/>
        </authorList>
    </citation>
    <scope>NUCLEOTIDE SEQUENCE [LARGE SCALE GENOMIC DNA]</scope>
    <source>
        <strain evidence="3">UAMH 3008</strain>
    </source>
</reference>
<accession>A0A0G2JBY4</accession>
<organism evidence="2 3">
    <name type="scientific">[Emmonsia] crescens</name>
    <dbReference type="NCBI Taxonomy" id="73230"/>
    <lineage>
        <taxon>Eukaryota</taxon>
        <taxon>Fungi</taxon>
        <taxon>Dikarya</taxon>
        <taxon>Ascomycota</taxon>
        <taxon>Pezizomycotina</taxon>
        <taxon>Eurotiomycetes</taxon>
        <taxon>Eurotiomycetidae</taxon>
        <taxon>Onygenales</taxon>
        <taxon>Ajellomycetaceae</taxon>
        <taxon>Emergomyces</taxon>
    </lineage>
</organism>
<feature type="region of interest" description="Disordered" evidence="1">
    <location>
        <begin position="32"/>
        <end position="69"/>
    </location>
</feature>
<protein>
    <submittedName>
        <fullName evidence="2">Uncharacterized protein</fullName>
    </submittedName>
</protein>
<evidence type="ECO:0000313" key="2">
    <source>
        <dbReference type="EMBL" id="KKZ68286.1"/>
    </source>
</evidence>
<gene>
    <name evidence="2" type="ORF">EMCG_06042</name>
</gene>
<evidence type="ECO:0000313" key="3">
    <source>
        <dbReference type="Proteomes" id="UP000034164"/>
    </source>
</evidence>
<comment type="caution">
    <text evidence="2">The sequence shown here is derived from an EMBL/GenBank/DDBJ whole genome shotgun (WGS) entry which is preliminary data.</text>
</comment>
<name>A0A0G2JBY4_9EURO</name>
<dbReference type="Proteomes" id="UP000034164">
    <property type="component" value="Unassembled WGS sequence"/>
</dbReference>
<evidence type="ECO:0000256" key="1">
    <source>
        <dbReference type="SAM" id="MobiDB-lite"/>
    </source>
</evidence>
<sequence length="69" mass="7557">MGSKVPHNPTNMLNRTFNKNAQILKARCCQTASAPTSVGRPVGQSPRIATMNPKDDAYVSLDTQDRELI</sequence>
<feature type="compositionally biased region" description="Basic and acidic residues" evidence="1">
    <location>
        <begin position="53"/>
        <end position="69"/>
    </location>
</feature>
<dbReference type="VEuPathDB" id="FungiDB:EMCG_06042"/>
<dbReference type="AlphaFoldDB" id="A0A0G2JBY4"/>
<dbReference type="EMBL" id="LCZI01000127">
    <property type="protein sequence ID" value="KKZ68286.1"/>
    <property type="molecule type" value="Genomic_DNA"/>
</dbReference>
<proteinExistence type="predicted"/>